<dbReference type="RefSeq" id="WP_120332376.1">
    <property type="nucleotide sequence ID" value="NZ_MCAQ01000001.1"/>
</dbReference>
<dbReference type="Pfam" id="PF04773">
    <property type="entry name" value="FecR"/>
    <property type="match status" value="1"/>
</dbReference>
<evidence type="ECO:0000256" key="1">
    <source>
        <dbReference type="SAM" id="Phobius"/>
    </source>
</evidence>
<keyword evidence="1" id="KW-1133">Transmembrane helix</keyword>
<organism evidence="4 5">
    <name type="scientific">Sphingobacterium siyangense</name>
    <dbReference type="NCBI Taxonomy" id="459529"/>
    <lineage>
        <taxon>Bacteria</taxon>
        <taxon>Pseudomonadati</taxon>
        <taxon>Bacteroidota</taxon>
        <taxon>Sphingobacteriia</taxon>
        <taxon>Sphingobacteriales</taxon>
        <taxon>Sphingobacteriaceae</taxon>
        <taxon>Sphingobacterium</taxon>
    </lineage>
</organism>
<dbReference type="Proteomes" id="UP000286402">
    <property type="component" value="Unassembled WGS sequence"/>
</dbReference>
<dbReference type="GO" id="GO:0016989">
    <property type="term" value="F:sigma factor antagonist activity"/>
    <property type="evidence" value="ECO:0007669"/>
    <property type="project" value="TreeGrafter"/>
</dbReference>
<sequence length="367" mass="41177">MTEDNQREQAQKLLKKYLNGECNPEEERMVTEWFFSFEEEPILPMEEKEAVLGRSKNALLHKFESEINTTKPTRKLFTWKRMAIAASILFALTTTVILLKQKSTTTVKQLAAITADTSGMFKNDILPGGRFAKLSNASGQTQLLGNESQDENSSPAEFKGNLTLEVPMAGTYSLVLSDGTTVWLNAASKLEYPDQFAGNERRVKLVGEAFFKVAKDASKPFRIEVENSVIEVLGTSFNVNAYHKEISTSLVEGKVKIISQGHEAYLSPGNEAIVSANNIRIQPADIQKNTAWQRGEFLLDGSSLEEIISQVSRWYNVDFVNAEEIIALDNRFSGTLSRDARLSEVLKILAYTTNRKFEIDGRQIFIR</sequence>
<feature type="domain" description="FecR protein" evidence="2">
    <location>
        <begin position="168"/>
        <end position="256"/>
    </location>
</feature>
<dbReference type="InterPro" id="IPR032508">
    <property type="entry name" value="FecR_C"/>
</dbReference>
<proteinExistence type="predicted"/>
<dbReference type="Gene3D" id="3.55.50.30">
    <property type="match status" value="1"/>
</dbReference>
<evidence type="ECO:0000259" key="2">
    <source>
        <dbReference type="Pfam" id="PF04773"/>
    </source>
</evidence>
<dbReference type="InterPro" id="IPR006860">
    <property type="entry name" value="FecR"/>
</dbReference>
<dbReference type="PIRSF" id="PIRSF018266">
    <property type="entry name" value="FecR"/>
    <property type="match status" value="1"/>
</dbReference>
<comment type="caution">
    <text evidence="4">The sequence shown here is derived from an EMBL/GenBank/DDBJ whole genome shotgun (WGS) entry which is preliminary data.</text>
</comment>
<feature type="transmembrane region" description="Helical" evidence="1">
    <location>
        <begin position="82"/>
        <end position="99"/>
    </location>
</feature>
<accession>A0A420G9Y7</accession>
<evidence type="ECO:0000313" key="5">
    <source>
        <dbReference type="Proteomes" id="UP000286402"/>
    </source>
</evidence>
<dbReference type="PANTHER" id="PTHR30273">
    <property type="entry name" value="PERIPLASMIC SIGNAL SENSOR AND SIGMA FACTOR ACTIVATOR FECR-RELATED"/>
    <property type="match status" value="1"/>
</dbReference>
<keyword evidence="1" id="KW-0472">Membrane</keyword>
<dbReference type="Pfam" id="PF16344">
    <property type="entry name" value="FecR_C"/>
    <property type="match status" value="1"/>
</dbReference>
<dbReference type="EMBL" id="MCAQ01000001">
    <property type="protein sequence ID" value="RKF41971.1"/>
    <property type="molecule type" value="Genomic_DNA"/>
</dbReference>
<evidence type="ECO:0000313" key="4">
    <source>
        <dbReference type="EMBL" id="RKF41971.1"/>
    </source>
</evidence>
<feature type="domain" description="Protein FecR C-terminal" evidence="3">
    <location>
        <begin position="297"/>
        <end position="366"/>
    </location>
</feature>
<protein>
    <submittedName>
        <fullName evidence="4">Anti-sigma factor</fullName>
    </submittedName>
</protein>
<dbReference type="Gene3D" id="2.60.120.1440">
    <property type="match status" value="1"/>
</dbReference>
<gene>
    <name evidence="4" type="ORF">BCY89_00195</name>
</gene>
<dbReference type="PANTHER" id="PTHR30273:SF2">
    <property type="entry name" value="PROTEIN FECR"/>
    <property type="match status" value="1"/>
</dbReference>
<keyword evidence="1" id="KW-0812">Transmembrane</keyword>
<dbReference type="AlphaFoldDB" id="A0A420G9Y7"/>
<dbReference type="InterPro" id="IPR012373">
    <property type="entry name" value="Ferrdict_sens_TM"/>
</dbReference>
<keyword evidence="5" id="KW-1185">Reference proteome</keyword>
<evidence type="ECO:0000259" key="3">
    <source>
        <dbReference type="Pfam" id="PF16344"/>
    </source>
</evidence>
<reference evidence="4 5" key="1">
    <citation type="submission" date="2016-07" db="EMBL/GenBank/DDBJ databases">
        <title>Genome analysis of Sphingobacterium siyangense T12B17.</title>
        <authorList>
            <person name="Xu D."/>
            <person name="Su Y."/>
            <person name="Zheng S."/>
        </authorList>
    </citation>
    <scope>NUCLEOTIDE SEQUENCE [LARGE SCALE GENOMIC DNA]</scope>
    <source>
        <strain evidence="4 5">T12B17</strain>
    </source>
</reference>
<name>A0A420G9Y7_9SPHI</name>